<accession>A0A7J3ZL66</accession>
<evidence type="ECO:0000259" key="4">
    <source>
        <dbReference type="Pfam" id="PF01872"/>
    </source>
</evidence>
<dbReference type="SUPFAM" id="SSF53597">
    <property type="entry name" value="Dihydrofolate reductase-like"/>
    <property type="match status" value="1"/>
</dbReference>
<gene>
    <name evidence="5" type="ORF">ENM78_05210</name>
</gene>
<dbReference type="PANTHER" id="PTHR38011:SF7">
    <property type="entry name" value="2,5-DIAMINO-6-RIBOSYLAMINO-4(3H)-PYRIMIDINONE 5'-PHOSPHATE REDUCTASE"/>
    <property type="match status" value="1"/>
</dbReference>
<dbReference type="Gene3D" id="3.40.430.10">
    <property type="entry name" value="Dihydrofolate Reductase, subunit A"/>
    <property type="match status" value="1"/>
</dbReference>
<reference evidence="5" key="1">
    <citation type="journal article" date="2020" name="mSystems">
        <title>Genome- and Community-Level Interaction Insights into Carbon Utilization and Element Cycling Functions of Hydrothermarchaeota in Hydrothermal Sediment.</title>
        <authorList>
            <person name="Zhou Z."/>
            <person name="Liu Y."/>
            <person name="Xu W."/>
            <person name="Pan J."/>
            <person name="Luo Z.H."/>
            <person name="Li M."/>
        </authorList>
    </citation>
    <scope>NUCLEOTIDE SEQUENCE [LARGE SCALE GENOMIC DNA]</scope>
    <source>
        <strain evidence="5">SpSt-1116</strain>
    </source>
</reference>
<evidence type="ECO:0000256" key="3">
    <source>
        <dbReference type="ARBA" id="ARBA00023002"/>
    </source>
</evidence>
<feature type="domain" description="Bacterial bifunctional deaminase-reductase C-terminal" evidence="4">
    <location>
        <begin position="7"/>
        <end position="211"/>
    </location>
</feature>
<dbReference type="InterPro" id="IPR024072">
    <property type="entry name" value="DHFR-like_dom_sf"/>
</dbReference>
<proteinExistence type="predicted"/>
<dbReference type="InterPro" id="IPR050765">
    <property type="entry name" value="Riboflavin_Biosynth_HTPR"/>
</dbReference>
<dbReference type="GO" id="GO:0008703">
    <property type="term" value="F:5-amino-6-(5-phosphoribosylamino)uracil reductase activity"/>
    <property type="evidence" value="ECO:0007669"/>
    <property type="project" value="InterPro"/>
</dbReference>
<keyword evidence="3" id="KW-0560">Oxidoreductase</keyword>
<sequence length="219" mass="24384">MQRNQVTVRAIIAITIDGKIADVRGTWRPLCKFELARYNEMLEWADTVIVGARTVAHSNLSFLPKRLKKGFTRIVLDGRLSLKPGYKVFNVENADTVLFTSSNYASIESVAGFEKLGVRVIVLREYPIKASSILSWILRELRASNILIVGGGRTIWTFLSENALHELRVTITPFILGSGQQLLAVDGLSFPGKNLRLEQIGLCACGQEVVLTYRIPPLL</sequence>
<keyword evidence="2" id="KW-0521">NADP</keyword>
<evidence type="ECO:0000313" key="5">
    <source>
        <dbReference type="EMBL" id="HHQ80827.1"/>
    </source>
</evidence>
<organism evidence="5">
    <name type="scientific">Fervidicoccus fontis</name>
    <dbReference type="NCBI Taxonomy" id="683846"/>
    <lineage>
        <taxon>Archaea</taxon>
        <taxon>Thermoproteota</taxon>
        <taxon>Thermoprotei</taxon>
        <taxon>Fervidicoccales</taxon>
        <taxon>Fervidicoccaceae</taxon>
        <taxon>Fervidicoccus</taxon>
    </lineage>
</organism>
<comment type="pathway">
    <text evidence="1">Cofactor biosynthesis; riboflavin biosynthesis.</text>
</comment>
<evidence type="ECO:0000256" key="1">
    <source>
        <dbReference type="ARBA" id="ARBA00005104"/>
    </source>
</evidence>
<dbReference type="GO" id="GO:0009231">
    <property type="term" value="P:riboflavin biosynthetic process"/>
    <property type="evidence" value="ECO:0007669"/>
    <property type="project" value="InterPro"/>
</dbReference>
<dbReference type="AlphaFoldDB" id="A0A7J3ZL66"/>
<name>A0A7J3ZL66_9CREN</name>
<dbReference type="PANTHER" id="PTHR38011">
    <property type="entry name" value="DIHYDROFOLATE REDUCTASE FAMILY PROTEIN (AFU_ORTHOLOGUE AFUA_8G06820)"/>
    <property type="match status" value="1"/>
</dbReference>
<evidence type="ECO:0000256" key="2">
    <source>
        <dbReference type="ARBA" id="ARBA00022857"/>
    </source>
</evidence>
<dbReference type="InterPro" id="IPR002734">
    <property type="entry name" value="RibDG_C"/>
</dbReference>
<protein>
    <recommendedName>
        <fullName evidence="4">Bacterial bifunctional deaminase-reductase C-terminal domain-containing protein</fullName>
    </recommendedName>
</protein>
<dbReference type="EMBL" id="DRZC01000076">
    <property type="protein sequence ID" value="HHQ80827.1"/>
    <property type="molecule type" value="Genomic_DNA"/>
</dbReference>
<comment type="caution">
    <text evidence="5">The sequence shown here is derived from an EMBL/GenBank/DDBJ whole genome shotgun (WGS) entry which is preliminary data.</text>
</comment>
<dbReference type="Pfam" id="PF01872">
    <property type="entry name" value="RibD_C"/>
    <property type="match status" value="1"/>
</dbReference>